<organism evidence="1 2">
    <name type="scientific">Trapa natans</name>
    <name type="common">Water chestnut</name>
    <dbReference type="NCBI Taxonomy" id="22666"/>
    <lineage>
        <taxon>Eukaryota</taxon>
        <taxon>Viridiplantae</taxon>
        <taxon>Streptophyta</taxon>
        <taxon>Embryophyta</taxon>
        <taxon>Tracheophyta</taxon>
        <taxon>Spermatophyta</taxon>
        <taxon>Magnoliopsida</taxon>
        <taxon>eudicotyledons</taxon>
        <taxon>Gunneridae</taxon>
        <taxon>Pentapetalae</taxon>
        <taxon>rosids</taxon>
        <taxon>malvids</taxon>
        <taxon>Myrtales</taxon>
        <taxon>Lythraceae</taxon>
        <taxon>Trapa</taxon>
    </lineage>
</organism>
<evidence type="ECO:0000313" key="1">
    <source>
        <dbReference type="EMBL" id="KAK4803800.1"/>
    </source>
</evidence>
<dbReference type="Proteomes" id="UP001346149">
    <property type="component" value="Unassembled WGS sequence"/>
</dbReference>
<reference evidence="1 2" key="1">
    <citation type="journal article" date="2023" name="Hortic Res">
        <title>Pangenome of water caltrop reveals structural variations and asymmetric subgenome divergence after allopolyploidization.</title>
        <authorList>
            <person name="Zhang X."/>
            <person name="Chen Y."/>
            <person name="Wang L."/>
            <person name="Yuan Y."/>
            <person name="Fang M."/>
            <person name="Shi L."/>
            <person name="Lu R."/>
            <person name="Comes H.P."/>
            <person name="Ma Y."/>
            <person name="Chen Y."/>
            <person name="Huang G."/>
            <person name="Zhou Y."/>
            <person name="Zheng Z."/>
            <person name="Qiu Y."/>
        </authorList>
    </citation>
    <scope>NUCLEOTIDE SEQUENCE [LARGE SCALE GENOMIC DNA]</scope>
    <source>
        <strain evidence="1">F231</strain>
    </source>
</reference>
<comment type="caution">
    <text evidence="1">The sequence shown here is derived from an EMBL/GenBank/DDBJ whole genome shotgun (WGS) entry which is preliminary data.</text>
</comment>
<proteinExistence type="predicted"/>
<sequence>MPEFNHREPCGFQKLITMMSGEYRSARRGFSVSLLFPKIGVRLVRGSSEGDDLGIGQAQEITGSYSLNAQPMEVLGSLGIYWIGYKNLIKEGLSYEGLGTTPCSSARCDQGIIGLSSFLLFDILFSLTR</sequence>
<protein>
    <submittedName>
        <fullName evidence="1">Uncharacterized protein</fullName>
    </submittedName>
</protein>
<name>A0AAN7MX00_TRANT</name>
<dbReference type="EMBL" id="JAXQNO010000001">
    <property type="protein sequence ID" value="KAK4803800.1"/>
    <property type="molecule type" value="Genomic_DNA"/>
</dbReference>
<keyword evidence="2" id="KW-1185">Reference proteome</keyword>
<gene>
    <name evidence="1" type="ORF">SAY86_003617</name>
</gene>
<accession>A0AAN7MX00</accession>
<dbReference type="AlphaFoldDB" id="A0AAN7MX00"/>
<evidence type="ECO:0000313" key="2">
    <source>
        <dbReference type="Proteomes" id="UP001346149"/>
    </source>
</evidence>